<organism evidence="4 5">
    <name type="scientific">Geoanaerobacter pelophilus</name>
    <dbReference type="NCBI Taxonomy" id="60036"/>
    <lineage>
        <taxon>Bacteria</taxon>
        <taxon>Pseudomonadati</taxon>
        <taxon>Thermodesulfobacteriota</taxon>
        <taxon>Desulfuromonadia</taxon>
        <taxon>Geobacterales</taxon>
        <taxon>Geobacteraceae</taxon>
        <taxon>Geoanaerobacter</taxon>
    </lineage>
</organism>
<evidence type="ECO:0000256" key="1">
    <source>
        <dbReference type="ARBA" id="ARBA00022723"/>
    </source>
</evidence>
<dbReference type="Proteomes" id="UP000811899">
    <property type="component" value="Unassembled WGS sequence"/>
</dbReference>
<accession>A0AAW4L912</accession>
<dbReference type="Gene3D" id="3.40.720.10">
    <property type="entry name" value="Alkaline Phosphatase, subunit A"/>
    <property type="match status" value="1"/>
</dbReference>
<sequence>MIKPAGNDPGSVFSAVVIVLFMLVIHSSSGGCSTASAAPVPERNEYTNIILVSLDILRPDHLGTYGYPKETSPNIDRLAKQSVLFENAIAHSYLTPVAHMSVITGQYPRNHAMVSFEVNKDQVSQRTLPAILKLYGYQTAAVVSSPEFFMRYDTASGKVVSPKDVFSQAFDYYGRTVPDATGSVRVNPVAALDWLKANSDKKFFLWIETGMLHPPYSQTVPAPYKTQFDPSDYTPFYEQFPIRPGKKVTDNGVPTEVLFHLYRGNYYLDFQPIHKLTDKDVAFINARYDAGVYYTDTFIGELLNTLDKLKLSGKTLVVFHSIHGESLGEHGYFFHHDVFDTEVKTALMLRFPDNSQAGKRISRQVQGIDILPTILDYLQIPINHESQGASLMPLVTGDEAGFKGSDYAFIDRLPWWEYVLGGWHLEHQSERAAQYTPLEMTKMKDYKITLDNTILGGRYPQGCIAVRTNKWKLILREKNSLLENISWWNFISGNKFPVEPLELYDLSLDPLEQRNAAKDHPKVVEALKARLLEWDATNPRNKLKVNSSKSSGVIPYP</sequence>
<dbReference type="GO" id="GO:0008484">
    <property type="term" value="F:sulfuric ester hydrolase activity"/>
    <property type="evidence" value="ECO:0007669"/>
    <property type="project" value="TreeGrafter"/>
</dbReference>
<dbReference type="Pfam" id="PF00884">
    <property type="entry name" value="Sulfatase"/>
    <property type="match status" value="1"/>
</dbReference>
<dbReference type="PROSITE" id="PS51257">
    <property type="entry name" value="PROKAR_LIPOPROTEIN"/>
    <property type="match status" value="1"/>
</dbReference>
<keyword evidence="2" id="KW-0378">Hydrolase</keyword>
<dbReference type="EMBL" id="JAHCVJ010000004">
    <property type="protein sequence ID" value="MBT0664806.1"/>
    <property type="molecule type" value="Genomic_DNA"/>
</dbReference>
<feature type="domain" description="Sulfatase N-terminal" evidence="3">
    <location>
        <begin position="48"/>
        <end position="379"/>
    </location>
</feature>
<reference evidence="4 5" key="1">
    <citation type="submission" date="2021-05" db="EMBL/GenBank/DDBJ databases">
        <title>The draft genome of Geobacter pelophilus DSM 12255.</title>
        <authorList>
            <person name="Xu Z."/>
            <person name="Masuda Y."/>
            <person name="Itoh H."/>
            <person name="Senoo K."/>
        </authorList>
    </citation>
    <scope>NUCLEOTIDE SEQUENCE [LARGE SCALE GENOMIC DNA]</scope>
    <source>
        <strain evidence="4 5">DSM 12255</strain>
    </source>
</reference>
<dbReference type="PANTHER" id="PTHR45953:SF1">
    <property type="entry name" value="IDURONATE 2-SULFATASE"/>
    <property type="match status" value="1"/>
</dbReference>
<dbReference type="SUPFAM" id="SSF53649">
    <property type="entry name" value="Alkaline phosphatase-like"/>
    <property type="match status" value="1"/>
</dbReference>
<evidence type="ECO:0000313" key="5">
    <source>
        <dbReference type="Proteomes" id="UP000811899"/>
    </source>
</evidence>
<proteinExistence type="predicted"/>
<evidence type="ECO:0000256" key="2">
    <source>
        <dbReference type="ARBA" id="ARBA00022801"/>
    </source>
</evidence>
<comment type="caution">
    <text evidence="4">The sequence shown here is derived from an EMBL/GenBank/DDBJ whole genome shotgun (WGS) entry which is preliminary data.</text>
</comment>
<dbReference type="Gene3D" id="3.30.1120.10">
    <property type="match status" value="1"/>
</dbReference>
<dbReference type="InterPro" id="IPR017850">
    <property type="entry name" value="Alkaline_phosphatase_core_sf"/>
</dbReference>
<protein>
    <submittedName>
        <fullName evidence="4">Sulfatase</fullName>
    </submittedName>
</protein>
<evidence type="ECO:0000313" key="4">
    <source>
        <dbReference type="EMBL" id="MBT0664806.1"/>
    </source>
</evidence>
<dbReference type="AlphaFoldDB" id="A0AAW4L912"/>
<gene>
    <name evidence="4" type="ORF">KI809_10890</name>
</gene>
<dbReference type="PANTHER" id="PTHR45953">
    <property type="entry name" value="IDURONATE 2-SULFATASE"/>
    <property type="match status" value="1"/>
</dbReference>
<name>A0AAW4L912_9BACT</name>
<dbReference type="InterPro" id="IPR000917">
    <property type="entry name" value="Sulfatase_N"/>
</dbReference>
<dbReference type="GO" id="GO:0046872">
    <property type="term" value="F:metal ion binding"/>
    <property type="evidence" value="ECO:0007669"/>
    <property type="project" value="UniProtKB-KW"/>
</dbReference>
<keyword evidence="5" id="KW-1185">Reference proteome</keyword>
<dbReference type="RefSeq" id="WP_214171588.1">
    <property type="nucleotide sequence ID" value="NZ_JAHCVJ010000004.1"/>
</dbReference>
<dbReference type="CDD" id="cd16148">
    <property type="entry name" value="sulfatase_like"/>
    <property type="match status" value="1"/>
</dbReference>
<evidence type="ECO:0000259" key="3">
    <source>
        <dbReference type="Pfam" id="PF00884"/>
    </source>
</evidence>
<keyword evidence="1" id="KW-0479">Metal-binding</keyword>
<dbReference type="GO" id="GO:0005737">
    <property type="term" value="C:cytoplasm"/>
    <property type="evidence" value="ECO:0007669"/>
    <property type="project" value="TreeGrafter"/>
</dbReference>